<protein>
    <submittedName>
        <fullName evidence="2">Uncharacterized protein</fullName>
    </submittedName>
</protein>
<reference evidence="2" key="1">
    <citation type="submission" date="2021-10" db="EMBL/GenBank/DDBJ databases">
        <title>Tropical sea cucumber genome reveals ecological adaptation and Cuvierian tubules defense mechanism.</title>
        <authorList>
            <person name="Chen T."/>
        </authorList>
    </citation>
    <scope>NUCLEOTIDE SEQUENCE</scope>
    <source>
        <strain evidence="2">Nanhai2018</strain>
        <tissue evidence="2">Muscle</tissue>
    </source>
</reference>
<feature type="compositionally biased region" description="Basic and acidic residues" evidence="1">
    <location>
        <begin position="108"/>
        <end position="132"/>
    </location>
</feature>
<sequence>MGEIGGRPVWQEAILDLLSEADAISFDGKNAVEVNTLPNGGLKVKATEEEAETDDGDLVDPYSTFHFDPTNKTKTASKESGQVVVKEATGNSETSMPDDDILAGYDNKAFENDEKSASKVPDGADQRHHADVEDNEPFPSVTIQHGGGETSTDALIHQIGEKSDPGNGGSVGSGDDVTPAVKEASDETPEVEDANNVSPKGANSDSQKHDDGSGRQNGILDESLPVTHL</sequence>
<evidence type="ECO:0000313" key="3">
    <source>
        <dbReference type="Proteomes" id="UP001152320"/>
    </source>
</evidence>
<gene>
    <name evidence="2" type="ORF">HOLleu_38018</name>
</gene>
<feature type="compositionally biased region" description="Polar residues" evidence="1">
    <location>
        <begin position="195"/>
        <end position="205"/>
    </location>
</feature>
<comment type="caution">
    <text evidence="2">The sequence shown here is derived from an EMBL/GenBank/DDBJ whole genome shotgun (WGS) entry which is preliminary data.</text>
</comment>
<dbReference type="EMBL" id="JAIZAY010000020">
    <property type="protein sequence ID" value="KAJ8022968.1"/>
    <property type="molecule type" value="Genomic_DNA"/>
</dbReference>
<dbReference type="AlphaFoldDB" id="A0A9Q1BEY0"/>
<name>A0A9Q1BEY0_HOLLE</name>
<dbReference type="Proteomes" id="UP001152320">
    <property type="component" value="Chromosome 20"/>
</dbReference>
<evidence type="ECO:0000256" key="1">
    <source>
        <dbReference type="SAM" id="MobiDB-lite"/>
    </source>
</evidence>
<proteinExistence type="predicted"/>
<evidence type="ECO:0000313" key="2">
    <source>
        <dbReference type="EMBL" id="KAJ8022968.1"/>
    </source>
</evidence>
<accession>A0A9Q1BEY0</accession>
<feature type="region of interest" description="Disordered" evidence="1">
    <location>
        <begin position="43"/>
        <end position="229"/>
    </location>
</feature>
<organism evidence="2 3">
    <name type="scientific">Holothuria leucospilota</name>
    <name type="common">Black long sea cucumber</name>
    <name type="synonym">Mertensiothuria leucospilota</name>
    <dbReference type="NCBI Taxonomy" id="206669"/>
    <lineage>
        <taxon>Eukaryota</taxon>
        <taxon>Metazoa</taxon>
        <taxon>Echinodermata</taxon>
        <taxon>Eleutherozoa</taxon>
        <taxon>Echinozoa</taxon>
        <taxon>Holothuroidea</taxon>
        <taxon>Aspidochirotacea</taxon>
        <taxon>Aspidochirotida</taxon>
        <taxon>Holothuriidae</taxon>
        <taxon>Holothuria</taxon>
    </lineage>
</organism>
<feature type="compositionally biased region" description="Polar residues" evidence="1">
    <location>
        <begin position="70"/>
        <end position="80"/>
    </location>
</feature>
<keyword evidence="3" id="KW-1185">Reference proteome</keyword>
<feature type="compositionally biased region" description="Acidic residues" evidence="1">
    <location>
        <begin position="49"/>
        <end position="58"/>
    </location>
</feature>